<feature type="compositionally biased region" description="Polar residues" evidence="5">
    <location>
        <begin position="400"/>
        <end position="412"/>
    </location>
</feature>
<feature type="compositionally biased region" description="Polar residues" evidence="5">
    <location>
        <begin position="452"/>
        <end position="465"/>
    </location>
</feature>
<feature type="repeat" description="WD" evidence="4">
    <location>
        <begin position="848"/>
        <end position="887"/>
    </location>
</feature>
<evidence type="ECO:0000313" key="7">
    <source>
        <dbReference type="EMBL" id="CDZ97981.1"/>
    </source>
</evidence>
<dbReference type="Gene3D" id="2.130.10.10">
    <property type="entry name" value="YVTN repeat-like/Quinoprotein amine dehydrogenase"/>
    <property type="match status" value="2"/>
</dbReference>
<dbReference type="SUPFAM" id="SSF50998">
    <property type="entry name" value="Quinoprotein alcohol dehydrogenase-like"/>
    <property type="match status" value="1"/>
</dbReference>
<keyword evidence="2 4" id="KW-0853">WD repeat</keyword>
<feature type="repeat" description="WD" evidence="4">
    <location>
        <begin position="928"/>
        <end position="967"/>
    </location>
</feature>
<dbReference type="GO" id="GO:0005737">
    <property type="term" value="C:cytoplasm"/>
    <property type="evidence" value="ECO:0007669"/>
    <property type="project" value="TreeGrafter"/>
</dbReference>
<evidence type="ECO:0000256" key="4">
    <source>
        <dbReference type="PROSITE-ProRule" id="PRU00221"/>
    </source>
</evidence>
<dbReference type="GO" id="GO:0005634">
    <property type="term" value="C:nucleus"/>
    <property type="evidence" value="ECO:0007669"/>
    <property type="project" value="TreeGrafter"/>
</dbReference>
<feature type="compositionally biased region" description="Low complexity" evidence="5">
    <location>
        <begin position="414"/>
        <end position="431"/>
    </location>
</feature>
<dbReference type="CDD" id="cd00200">
    <property type="entry name" value="WD40"/>
    <property type="match status" value="1"/>
</dbReference>
<dbReference type="GO" id="GO:0043130">
    <property type="term" value="F:ubiquitin binding"/>
    <property type="evidence" value="ECO:0007669"/>
    <property type="project" value="TreeGrafter"/>
</dbReference>
<dbReference type="InterPro" id="IPR036322">
    <property type="entry name" value="WD40_repeat_dom_sf"/>
</dbReference>
<keyword evidence="1" id="KW-0963">Cytoplasm</keyword>
<evidence type="ECO:0000256" key="2">
    <source>
        <dbReference type="ARBA" id="ARBA00022574"/>
    </source>
</evidence>
<dbReference type="InterPro" id="IPR001680">
    <property type="entry name" value="WD40_rpt"/>
</dbReference>
<dbReference type="GO" id="GO:0043161">
    <property type="term" value="P:proteasome-mediated ubiquitin-dependent protein catabolic process"/>
    <property type="evidence" value="ECO:0007669"/>
    <property type="project" value="TreeGrafter"/>
</dbReference>
<feature type="repeat" description="WD" evidence="4">
    <location>
        <begin position="968"/>
        <end position="1007"/>
    </location>
</feature>
<feature type="region of interest" description="Disordered" evidence="5">
    <location>
        <begin position="101"/>
        <end position="127"/>
    </location>
</feature>
<dbReference type="InterPro" id="IPR001810">
    <property type="entry name" value="F-box_dom"/>
</dbReference>
<feature type="domain" description="F-box" evidence="6">
    <location>
        <begin position="190"/>
        <end position="237"/>
    </location>
</feature>
<sequence>MLASYTSIQALDHTYVLLGKRSTNPQRKAHLQRITPNRAYTWFFRHRRFLPLLLTSSITLPFRFRAFDHAATHQPSEPSPVDPRIVNTLASMPGSITHTRPSPLALSSAVRPPTPAPSPGPRDRIMITPPGSIRYSYPGGGDQPTVQHLLAQFIHLPASARHSFLTALLPLLTTSELLSVSNLLSPRLKRDFLRDLPLELSLHVLSFIDSPRTLARASQVSKVWRRLLEDEWTWKEMCARHRFARMELASVSSMSSSLLMTEADAESVPDQTELGAESPGRSEPPSHHPATSSPPELPGPTPIQPLSTRSSLIDDHPQLTASPSTASSLLPAQPHVSFDSGQSANSSSSLSLSSSSYLAYSFLGYNPASSSSSSANTQLPTASQPPEDLIEDNIDGGSSDMFSTPRWQSPTLKSPPSFVSSLTSTLSSRSQSARKRVLATLSAKELTRRESSNSVPESLPASSGNEPMPLVDLPERSASSPLILRSADRTADQQIISSASEGKGKGKGKGKSRQADRRASMGLIEGLNEKERERTDRFSYKKYFKEAYLTESNWLRGGRILSTHTSTDEAVVTSLAVDETHIVIGMANSKIHIFDCETGAFLRSLQGHGQGVWALTLVSQGGVRRPRPGSEEPNPWTTDTGDHRDGQKNNSQLDLLRPDEQRLARSRSSDGISASSLAATHSSSHPGLEQSGQSGSARTNPYTHTTLLGSANPTGSSASLPPQWEHGSSSVHLSRSSTTAASSSTEIASGGRGDETGRGNPRAKERYEACGSSRGWGQEGAVLVTGGCDRSVRVWDLETGLCKHIMPGHTSTIRCIKVIDGRPIAISGSRDATLRVWDLETGKLIHLLLGHQHSVRCIEVHGNRVVSGSYDFTARLWDVDTGECLQVFQGHYHQIYAVGFDGDKVATGSLDSTVRVWSAHTGECLALLQGHTSLVGQLQLTNDLLVTGGSDGRVIVFSLSTFECLQRLCAHDNSVTCLQFDNRFIVTGGNDGRVKLWDLRSGQFIRELSKPCEAIYRVTFLVDKCIVLAKQDGKTVMEIMTFRPNPGEV</sequence>
<evidence type="ECO:0000256" key="1">
    <source>
        <dbReference type="ARBA" id="ARBA00022490"/>
    </source>
</evidence>
<dbReference type="PANTHER" id="PTHR19849:SF0">
    <property type="entry name" value="PHOSPHOLIPASE A-2-ACTIVATING PROTEIN"/>
    <property type="match status" value="1"/>
</dbReference>
<dbReference type="EMBL" id="LN483273">
    <property type="protein sequence ID" value="CDZ97981.1"/>
    <property type="molecule type" value="Genomic_DNA"/>
</dbReference>
<feature type="region of interest" description="Disordered" evidence="5">
    <location>
        <begin position="369"/>
        <end position="519"/>
    </location>
</feature>
<dbReference type="Gene3D" id="1.20.1280.50">
    <property type="match status" value="1"/>
</dbReference>
<dbReference type="PRINTS" id="PR00320">
    <property type="entry name" value="GPROTEINBRPT"/>
</dbReference>
<dbReference type="SMART" id="SM00320">
    <property type="entry name" value="WD40"/>
    <property type="match status" value="7"/>
</dbReference>
<name>A0A0F7SGH1_PHARH</name>
<dbReference type="PROSITE" id="PS50181">
    <property type="entry name" value="FBOX"/>
    <property type="match status" value="1"/>
</dbReference>
<feature type="region of interest" description="Disordered" evidence="5">
    <location>
        <begin position="622"/>
        <end position="766"/>
    </location>
</feature>
<dbReference type="SMART" id="SM00256">
    <property type="entry name" value="FBOX"/>
    <property type="match status" value="1"/>
</dbReference>
<dbReference type="AlphaFoldDB" id="A0A0F7SGH1"/>
<dbReference type="InterPro" id="IPR011047">
    <property type="entry name" value="Quinoprotein_ADH-like_sf"/>
</dbReference>
<accession>A0A0F7SGH1</accession>
<feature type="compositionally biased region" description="Low complexity" evidence="5">
    <location>
        <begin position="318"/>
        <end position="346"/>
    </location>
</feature>
<protein>
    <submittedName>
        <fullName evidence="7">Cdc4 and related F-box and WD-40 proteins</fullName>
    </submittedName>
</protein>
<feature type="compositionally biased region" description="Low complexity" evidence="5">
    <location>
        <begin position="728"/>
        <end position="749"/>
    </location>
</feature>
<dbReference type="PROSITE" id="PS50294">
    <property type="entry name" value="WD_REPEATS_REGION"/>
    <property type="match status" value="4"/>
</dbReference>
<feature type="region of interest" description="Disordered" evidence="5">
    <location>
        <begin position="260"/>
        <end position="346"/>
    </location>
</feature>
<feature type="repeat" description="WD" evidence="4">
    <location>
        <begin position="776"/>
        <end position="800"/>
    </location>
</feature>
<evidence type="ECO:0000256" key="3">
    <source>
        <dbReference type="ARBA" id="ARBA00022737"/>
    </source>
</evidence>
<proteinExistence type="predicted"/>
<dbReference type="PROSITE" id="PS50082">
    <property type="entry name" value="WD_REPEATS_2"/>
    <property type="match status" value="6"/>
</dbReference>
<feature type="compositionally biased region" description="Basic and acidic residues" evidence="5">
    <location>
        <begin position="752"/>
        <end position="766"/>
    </location>
</feature>
<dbReference type="InterPro" id="IPR020472">
    <property type="entry name" value="WD40_PAC1"/>
</dbReference>
<feature type="repeat" description="WD" evidence="4">
    <location>
        <begin position="806"/>
        <end position="847"/>
    </location>
</feature>
<dbReference type="InterPro" id="IPR015943">
    <property type="entry name" value="WD40/YVTN_repeat-like_dom_sf"/>
</dbReference>
<reference evidence="7" key="1">
    <citation type="submission" date="2014-08" db="EMBL/GenBank/DDBJ databases">
        <authorList>
            <person name="Sharma Rahul"/>
            <person name="Thines Marco"/>
        </authorList>
    </citation>
    <scope>NUCLEOTIDE SEQUENCE</scope>
</reference>
<evidence type="ECO:0000259" key="6">
    <source>
        <dbReference type="PROSITE" id="PS50181"/>
    </source>
</evidence>
<dbReference type="PANTHER" id="PTHR19849">
    <property type="entry name" value="PHOSPHOLIPASE A-2-ACTIVATING PROTEIN"/>
    <property type="match status" value="1"/>
</dbReference>
<dbReference type="PROSITE" id="PS00678">
    <property type="entry name" value="WD_REPEATS_1"/>
    <property type="match status" value="4"/>
</dbReference>
<feature type="repeat" description="WD" evidence="4">
    <location>
        <begin position="888"/>
        <end position="927"/>
    </location>
</feature>
<feature type="compositionally biased region" description="Polar residues" evidence="5">
    <location>
        <begin position="375"/>
        <end position="384"/>
    </location>
</feature>
<dbReference type="Pfam" id="PF00400">
    <property type="entry name" value="WD40"/>
    <property type="match status" value="6"/>
</dbReference>
<dbReference type="SUPFAM" id="SSF81383">
    <property type="entry name" value="F-box domain"/>
    <property type="match status" value="1"/>
</dbReference>
<feature type="compositionally biased region" description="Low complexity" evidence="5">
    <location>
        <begin position="669"/>
        <end position="685"/>
    </location>
</feature>
<keyword evidence="3" id="KW-0677">Repeat</keyword>
<dbReference type="Pfam" id="PF12937">
    <property type="entry name" value="F-box-like"/>
    <property type="match status" value="1"/>
</dbReference>
<dbReference type="InterPro" id="IPR036047">
    <property type="entry name" value="F-box-like_dom_sf"/>
</dbReference>
<feature type="compositionally biased region" description="Polar residues" evidence="5">
    <location>
        <begin position="690"/>
        <end position="720"/>
    </location>
</feature>
<organism evidence="7">
    <name type="scientific">Phaffia rhodozyma</name>
    <name type="common">Yeast</name>
    <name type="synonym">Xanthophyllomyces dendrorhous</name>
    <dbReference type="NCBI Taxonomy" id="264483"/>
    <lineage>
        <taxon>Eukaryota</taxon>
        <taxon>Fungi</taxon>
        <taxon>Dikarya</taxon>
        <taxon>Basidiomycota</taxon>
        <taxon>Agaricomycotina</taxon>
        <taxon>Tremellomycetes</taxon>
        <taxon>Cystofilobasidiales</taxon>
        <taxon>Mrakiaceae</taxon>
        <taxon>Phaffia</taxon>
    </lineage>
</organism>
<dbReference type="InterPro" id="IPR019775">
    <property type="entry name" value="WD40_repeat_CS"/>
</dbReference>
<dbReference type="GO" id="GO:0010992">
    <property type="term" value="P:ubiquitin recycling"/>
    <property type="evidence" value="ECO:0007669"/>
    <property type="project" value="TreeGrafter"/>
</dbReference>
<evidence type="ECO:0000256" key="5">
    <source>
        <dbReference type="SAM" id="MobiDB-lite"/>
    </source>
</evidence>
<dbReference type="SUPFAM" id="SSF50978">
    <property type="entry name" value="WD40 repeat-like"/>
    <property type="match status" value="1"/>
</dbReference>